<evidence type="ECO:0000259" key="3">
    <source>
        <dbReference type="Pfam" id="PF00561"/>
    </source>
</evidence>
<dbReference type="EMBL" id="JAHVHU010000002">
    <property type="protein sequence ID" value="MBY5956836.1"/>
    <property type="molecule type" value="Genomic_DNA"/>
</dbReference>
<keyword evidence="5" id="KW-1185">Reference proteome</keyword>
<feature type="domain" description="AB hydrolase-1" evidence="3">
    <location>
        <begin position="61"/>
        <end position="296"/>
    </location>
</feature>
<dbReference type="InterPro" id="IPR012020">
    <property type="entry name" value="ABHD4"/>
</dbReference>
<comment type="similarity">
    <text evidence="1">Belongs to the AB hydrolase superfamily. AB hydrolase 4 family.</text>
</comment>
<evidence type="ECO:0000256" key="2">
    <source>
        <dbReference type="PIRSR" id="PIRSR005211-1"/>
    </source>
</evidence>
<dbReference type="PANTHER" id="PTHR10794">
    <property type="entry name" value="ABHYDROLASE DOMAIN-CONTAINING PROTEIN"/>
    <property type="match status" value="1"/>
</dbReference>
<dbReference type="GO" id="GO:0034338">
    <property type="term" value="F:short-chain carboxylesterase activity"/>
    <property type="evidence" value="ECO:0007669"/>
    <property type="project" value="TreeGrafter"/>
</dbReference>
<dbReference type="Pfam" id="PF00561">
    <property type="entry name" value="Abhydrolase_1"/>
    <property type="match status" value="1"/>
</dbReference>
<feature type="active site" description="Charge relay system" evidence="2">
    <location>
        <position position="139"/>
    </location>
</feature>
<comment type="caution">
    <text evidence="4">The sequence shown here is derived from an EMBL/GenBank/DDBJ whole genome shotgun (WGS) entry which is preliminary data.</text>
</comment>
<dbReference type="GO" id="GO:0047372">
    <property type="term" value="F:monoacylglycerol lipase activity"/>
    <property type="evidence" value="ECO:0007669"/>
    <property type="project" value="TreeGrafter"/>
</dbReference>
<feature type="active site" description="Charge relay system" evidence="2">
    <location>
        <position position="293"/>
    </location>
</feature>
<dbReference type="InterPro" id="IPR050960">
    <property type="entry name" value="AB_hydrolase_4_sf"/>
</dbReference>
<evidence type="ECO:0000313" key="5">
    <source>
        <dbReference type="Proteomes" id="UP000753961"/>
    </source>
</evidence>
<dbReference type="InterPro" id="IPR029058">
    <property type="entry name" value="AB_hydrolase_fold"/>
</dbReference>
<dbReference type="PANTHER" id="PTHR10794:SF63">
    <property type="entry name" value="ALPHA_BETA HYDROLASE 1, ISOFORM A"/>
    <property type="match status" value="1"/>
</dbReference>
<dbReference type="AlphaFoldDB" id="A0A953HUP8"/>
<dbReference type="SUPFAM" id="SSF53474">
    <property type="entry name" value="alpha/beta-Hydrolases"/>
    <property type="match status" value="1"/>
</dbReference>
<keyword evidence="4" id="KW-0378">Hydrolase</keyword>
<proteinExistence type="inferred from homology"/>
<accession>A0A953HUP8</accession>
<dbReference type="Gene3D" id="3.40.50.1820">
    <property type="entry name" value="alpha/beta hydrolase"/>
    <property type="match status" value="1"/>
</dbReference>
<dbReference type="Proteomes" id="UP000753961">
    <property type="component" value="Unassembled WGS sequence"/>
</dbReference>
<feature type="active site" description="Charge relay system" evidence="2">
    <location>
        <position position="264"/>
    </location>
</feature>
<name>A0A953HUP8_9BACT</name>
<reference evidence="4" key="1">
    <citation type="submission" date="2021-06" db="EMBL/GenBank/DDBJ databases">
        <title>44 bacteria genomes isolated from Dapeng, Shenzhen.</title>
        <authorList>
            <person name="Zheng W."/>
            <person name="Yu S."/>
            <person name="Huang Y."/>
        </authorList>
    </citation>
    <scope>NUCLEOTIDE SEQUENCE</scope>
    <source>
        <strain evidence="4">DP5N28-2</strain>
    </source>
</reference>
<sequence>MPYLIKSKYKPPYLFRNGHTATMYSGVIKKTIAPKYEQETWELADGDFLQVDVRIRNTDRAVILCHGLEGDSQSGYINTAADYFIRRGYSVFAWNNRSCGGTINRLPQLYHHGSAEDLETVVQRVSDRRFNNIYLLGHSLGGAQILSYLGRHTIPDTVRAAVAVSTPIQLKSSAQMINKGLSRIYARRFIKSYKKKVLTKAQTFPHLLDIHQVRRIKRFEDIANSFMVPVHGFTDLEDYYQRASPESTLDCIRTPALVLNAWNDPMLGTQDYPVEMAHYHSSLFLETPHHGGHCAFPMPHSYHSYAEVRAYAFFEEISSI</sequence>
<evidence type="ECO:0000313" key="4">
    <source>
        <dbReference type="EMBL" id="MBY5956836.1"/>
    </source>
</evidence>
<protein>
    <submittedName>
        <fullName evidence="4">Alpha/beta fold hydrolase</fullName>
    </submittedName>
</protein>
<dbReference type="InterPro" id="IPR000073">
    <property type="entry name" value="AB_hydrolase_1"/>
</dbReference>
<dbReference type="PIRSF" id="PIRSF005211">
    <property type="entry name" value="Ab_hydro_YheT"/>
    <property type="match status" value="1"/>
</dbReference>
<gene>
    <name evidence="4" type="ORF">KUV50_01725</name>
</gene>
<evidence type="ECO:0000256" key="1">
    <source>
        <dbReference type="ARBA" id="ARBA00010884"/>
    </source>
</evidence>
<dbReference type="RefSeq" id="WP_222578355.1">
    <property type="nucleotide sequence ID" value="NZ_JAHVHU010000002.1"/>
</dbReference>
<organism evidence="4 5">
    <name type="scientific">Membranihabitans marinus</name>
    <dbReference type="NCBI Taxonomy" id="1227546"/>
    <lineage>
        <taxon>Bacteria</taxon>
        <taxon>Pseudomonadati</taxon>
        <taxon>Bacteroidota</taxon>
        <taxon>Saprospiria</taxon>
        <taxon>Saprospirales</taxon>
        <taxon>Saprospiraceae</taxon>
        <taxon>Membranihabitans</taxon>
    </lineage>
</organism>